<dbReference type="AlphaFoldDB" id="A0A0N4W5L2"/>
<accession>A0A0N4W5L2</accession>
<evidence type="ECO:0000313" key="1">
    <source>
        <dbReference type="WBParaSite" id="HPLM_0000526601-mRNA-1"/>
    </source>
</evidence>
<proteinExistence type="predicted"/>
<reference evidence="1" key="1">
    <citation type="submission" date="2017-02" db="UniProtKB">
        <authorList>
            <consortium name="WormBaseParasite"/>
        </authorList>
    </citation>
    <scope>IDENTIFICATION</scope>
</reference>
<organism evidence="1">
    <name type="scientific">Haemonchus placei</name>
    <name type="common">Barber's pole worm</name>
    <dbReference type="NCBI Taxonomy" id="6290"/>
    <lineage>
        <taxon>Eukaryota</taxon>
        <taxon>Metazoa</taxon>
        <taxon>Ecdysozoa</taxon>
        <taxon>Nematoda</taxon>
        <taxon>Chromadorea</taxon>
        <taxon>Rhabditida</taxon>
        <taxon>Rhabditina</taxon>
        <taxon>Rhabditomorpha</taxon>
        <taxon>Strongyloidea</taxon>
        <taxon>Trichostrongylidae</taxon>
        <taxon>Haemonchus</taxon>
    </lineage>
</organism>
<protein>
    <submittedName>
        <fullName evidence="1">Kazal-like domain-containing protein</fullName>
    </submittedName>
</protein>
<sequence>LLNFSAKHLNSLSRCGRPKTEECRTGTVLSGNMAEPKCGCPLLPLASFKFKRRCRSNSD</sequence>
<name>A0A0N4W5L2_HAEPC</name>
<dbReference type="WBParaSite" id="HPLM_0000526601-mRNA-1">
    <property type="protein sequence ID" value="HPLM_0000526601-mRNA-1"/>
    <property type="gene ID" value="HPLM_0000526601"/>
</dbReference>